<name>A0A2U3KG38_9FIRM</name>
<dbReference type="PROSITE" id="PS01117">
    <property type="entry name" value="HTH_MARR_1"/>
    <property type="match status" value="1"/>
</dbReference>
<keyword evidence="3" id="KW-0804">Transcription</keyword>
<evidence type="ECO:0000256" key="2">
    <source>
        <dbReference type="ARBA" id="ARBA00023125"/>
    </source>
</evidence>
<dbReference type="InterPro" id="IPR039422">
    <property type="entry name" value="MarR/SlyA-like"/>
</dbReference>
<dbReference type="Proteomes" id="UP000238916">
    <property type="component" value="Unassembled WGS sequence"/>
</dbReference>
<evidence type="ECO:0000313" key="6">
    <source>
        <dbReference type="Proteomes" id="UP000238916"/>
    </source>
</evidence>
<sequence length="152" mass="17257">MDYNDHHVKQAAALVQSFVTITRTLTKFTKQNATSLGLTIQQMGILNTIYSSPDITLKEITEKLQLLKSTVSISVEDLVHLDLVERKTSEEDRRAIRLKLTPAGQELSKKSCQNALSYRAMSLALENLPDEDIQFLVRIHNELLNNLQNCKF</sequence>
<evidence type="ECO:0000256" key="3">
    <source>
        <dbReference type="ARBA" id="ARBA00023163"/>
    </source>
</evidence>
<feature type="domain" description="HTH marR-type" evidence="4">
    <location>
        <begin position="11"/>
        <end position="145"/>
    </location>
</feature>
<dbReference type="InterPro" id="IPR036390">
    <property type="entry name" value="WH_DNA-bd_sf"/>
</dbReference>
<dbReference type="GO" id="GO:0003677">
    <property type="term" value="F:DNA binding"/>
    <property type="evidence" value="ECO:0007669"/>
    <property type="project" value="UniProtKB-KW"/>
</dbReference>
<evidence type="ECO:0000313" key="5">
    <source>
        <dbReference type="EMBL" id="SPF38642.1"/>
    </source>
</evidence>
<accession>A0A2U3KG38</accession>
<dbReference type="SUPFAM" id="SSF46785">
    <property type="entry name" value="Winged helix' DNA-binding domain"/>
    <property type="match status" value="1"/>
</dbReference>
<gene>
    <name evidence="5" type="ORF">SBF1_1930018</name>
</gene>
<dbReference type="InterPro" id="IPR000835">
    <property type="entry name" value="HTH_MarR-typ"/>
</dbReference>
<dbReference type="InterPro" id="IPR036388">
    <property type="entry name" value="WH-like_DNA-bd_sf"/>
</dbReference>
<organism evidence="5 6">
    <name type="scientific">Candidatus Desulfosporosinus infrequens</name>
    <dbReference type="NCBI Taxonomy" id="2043169"/>
    <lineage>
        <taxon>Bacteria</taxon>
        <taxon>Bacillati</taxon>
        <taxon>Bacillota</taxon>
        <taxon>Clostridia</taxon>
        <taxon>Eubacteriales</taxon>
        <taxon>Desulfitobacteriaceae</taxon>
        <taxon>Desulfosporosinus</taxon>
    </lineage>
</organism>
<reference evidence="6" key="1">
    <citation type="submission" date="2018-02" db="EMBL/GenBank/DDBJ databases">
        <authorList>
            <person name="Hausmann B."/>
        </authorList>
    </citation>
    <scope>NUCLEOTIDE SEQUENCE [LARGE SCALE GENOMIC DNA]</scope>
    <source>
        <strain evidence="6">Peat soil MAG SbF1</strain>
    </source>
</reference>
<dbReference type="Gene3D" id="1.10.10.10">
    <property type="entry name" value="Winged helix-like DNA-binding domain superfamily/Winged helix DNA-binding domain"/>
    <property type="match status" value="1"/>
</dbReference>
<dbReference type="PANTHER" id="PTHR33164:SF99">
    <property type="entry name" value="MARR FAMILY REGULATORY PROTEIN"/>
    <property type="match status" value="1"/>
</dbReference>
<dbReference type="SMART" id="SM00347">
    <property type="entry name" value="HTH_MARR"/>
    <property type="match status" value="1"/>
</dbReference>
<dbReference type="PANTHER" id="PTHR33164">
    <property type="entry name" value="TRANSCRIPTIONAL REGULATOR, MARR FAMILY"/>
    <property type="match status" value="1"/>
</dbReference>
<dbReference type="Pfam" id="PF12802">
    <property type="entry name" value="MarR_2"/>
    <property type="match status" value="1"/>
</dbReference>
<dbReference type="GO" id="GO:0003700">
    <property type="term" value="F:DNA-binding transcription factor activity"/>
    <property type="evidence" value="ECO:0007669"/>
    <property type="project" value="InterPro"/>
</dbReference>
<keyword evidence="2" id="KW-0238">DNA-binding</keyword>
<dbReference type="PROSITE" id="PS50995">
    <property type="entry name" value="HTH_MARR_2"/>
    <property type="match status" value="1"/>
</dbReference>
<dbReference type="AlphaFoldDB" id="A0A2U3KG38"/>
<evidence type="ECO:0000259" key="4">
    <source>
        <dbReference type="PROSITE" id="PS50995"/>
    </source>
</evidence>
<protein>
    <submittedName>
        <fullName evidence="5">MarR family protein</fullName>
    </submittedName>
</protein>
<dbReference type="GO" id="GO:0006950">
    <property type="term" value="P:response to stress"/>
    <property type="evidence" value="ECO:0007669"/>
    <property type="project" value="TreeGrafter"/>
</dbReference>
<dbReference type="EMBL" id="OMOF01000105">
    <property type="protein sequence ID" value="SPF38642.1"/>
    <property type="molecule type" value="Genomic_DNA"/>
</dbReference>
<keyword evidence="1" id="KW-0805">Transcription regulation</keyword>
<proteinExistence type="predicted"/>
<dbReference type="OrthoDB" id="2352979at2"/>
<evidence type="ECO:0000256" key="1">
    <source>
        <dbReference type="ARBA" id="ARBA00023015"/>
    </source>
</evidence>
<dbReference type="InterPro" id="IPR023187">
    <property type="entry name" value="Tscrpt_reg_MarR-type_CS"/>
</dbReference>